<evidence type="ECO:0000313" key="2">
    <source>
        <dbReference type="EMBL" id="KAK4721492.1"/>
    </source>
</evidence>
<protein>
    <recommendedName>
        <fullName evidence="1">RNase H type-1 domain-containing protein</fullName>
    </recommendedName>
</protein>
<dbReference type="PANTHER" id="PTHR47074:SF21">
    <property type="entry name" value="RNASE H TYPE-1 DOMAIN-CONTAINING PROTEIN"/>
    <property type="match status" value="1"/>
</dbReference>
<dbReference type="PROSITE" id="PS50879">
    <property type="entry name" value="RNASE_H_1"/>
    <property type="match status" value="1"/>
</dbReference>
<name>A0AAV9L6Z2_9SOLN</name>
<gene>
    <name evidence="2" type="ORF">R3W88_011725</name>
</gene>
<comment type="caution">
    <text evidence="2">The sequence shown here is derived from an EMBL/GenBank/DDBJ whole genome shotgun (WGS) entry which is preliminary data.</text>
</comment>
<dbReference type="PANTHER" id="PTHR47074">
    <property type="entry name" value="BNAC02G40300D PROTEIN"/>
    <property type="match status" value="1"/>
</dbReference>
<dbReference type="InterPro" id="IPR002156">
    <property type="entry name" value="RNaseH_domain"/>
</dbReference>
<dbReference type="GO" id="GO:0004523">
    <property type="term" value="F:RNA-DNA hybrid ribonuclease activity"/>
    <property type="evidence" value="ECO:0007669"/>
    <property type="project" value="InterPro"/>
</dbReference>
<dbReference type="AlphaFoldDB" id="A0AAV9L6Z2"/>
<dbReference type="Proteomes" id="UP001311915">
    <property type="component" value="Unassembled WGS sequence"/>
</dbReference>
<sequence length="187" mass="22062">MISRCLCCEEYKREIMKHLFLIARIVERLWKHFANFVGIKFEGLHLEQLIKVWWRVENNNKLRQVYRAIPALIIWELWKRRNTRKHEGDTTLKEMLIHIETAIHQLIRALHTWLKCTTDGATRGNPGLSFYGFCIRDHKGDLCYAQAGVLGQTTNVHAEARAILEALRYWINTVDVEKVLETDSLYD</sequence>
<evidence type="ECO:0000259" key="1">
    <source>
        <dbReference type="PROSITE" id="PS50879"/>
    </source>
</evidence>
<accession>A0AAV9L6Z2</accession>
<keyword evidence="3" id="KW-1185">Reference proteome</keyword>
<dbReference type="InterPro" id="IPR052929">
    <property type="entry name" value="RNase_H-like_EbsB-rel"/>
</dbReference>
<dbReference type="Gene3D" id="3.30.420.10">
    <property type="entry name" value="Ribonuclease H-like superfamily/Ribonuclease H"/>
    <property type="match status" value="1"/>
</dbReference>
<dbReference type="InterPro" id="IPR036397">
    <property type="entry name" value="RNaseH_sf"/>
</dbReference>
<dbReference type="EMBL" id="JAWPEI010000007">
    <property type="protein sequence ID" value="KAK4721492.1"/>
    <property type="molecule type" value="Genomic_DNA"/>
</dbReference>
<proteinExistence type="predicted"/>
<organism evidence="2 3">
    <name type="scientific">Solanum pinnatisectum</name>
    <name type="common">tansyleaf nightshade</name>
    <dbReference type="NCBI Taxonomy" id="50273"/>
    <lineage>
        <taxon>Eukaryota</taxon>
        <taxon>Viridiplantae</taxon>
        <taxon>Streptophyta</taxon>
        <taxon>Embryophyta</taxon>
        <taxon>Tracheophyta</taxon>
        <taxon>Spermatophyta</taxon>
        <taxon>Magnoliopsida</taxon>
        <taxon>eudicotyledons</taxon>
        <taxon>Gunneridae</taxon>
        <taxon>Pentapetalae</taxon>
        <taxon>asterids</taxon>
        <taxon>lamiids</taxon>
        <taxon>Solanales</taxon>
        <taxon>Solanaceae</taxon>
        <taxon>Solanoideae</taxon>
        <taxon>Solaneae</taxon>
        <taxon>Solanum</taxon>
    </lineage>
</organism>
<reference evidence="2 3" key="1">
    <citation type="submission" date="2023-10" db="EMBL/GenBank/DDBJ databases">
        <title>Genome-Wide Identification Analysis in wild type Solanum Pinnatisectum Reveals Some Genes Defensing Phytophthora Infestans.</title>
        <authorList>
            <person name="Sun C."/>
        </authorList>
    </citation>
    <scope>NUCLEOTIDE SEQUENCE [LARGE SCALE GENOMIC DNA]</scope>
    <source>
        <strain evidence="2">LQN</strain>
        <tissue evidence="2">Leaf</tissue>
    </source>
</reference>
<feature type="domain" description="RNase H type-1" evidence="1">
    <location>
        <begin position="110"/>
        <end position="187"/>
    </location>
</feature>
<dbReference type="Pfam" id="PF13456">
    <property type="entry name" value="RVT_3"/>
    <property type="match status" value="1"/>
</dbReference>
<dbReference type="GO" id="GO:0003676">
    <property type="term" value="F:nucleic acid binding"/>
    <property type="evidence" value="ECO:0007669"/>
    <property type="project" value="InterPro"/>
</dbReference>
<dbReference type="InterPro" id="IPR044730">
    <property type="entry name" value="RNase_H-like_dom_plant"/>
</dbReference>
<dbReference type="SUPFAM" id="SSF53098">
    <property type="entry name" value="Ribonuclease H-like"/>
    <property type="match status" value="1"/>
</dbReference>
<dbReference type="CDD" id="cd06222">
    <property type="entry name" value="RNase_H_like"/>
    <property type="match status" value="1"/>
</dbReference>
<dbReference type="InterPro" id="IPR012337">
    <property type="entry name" value="RNaseH-like_sf"/>
</dbReference>
<evidence type="ECO:0000313" key="3">
    <source>
        <dbReference type="Proteomes" id="UP001311915"/>
    </source>
</evidence>